<evidence type="ECO:0000256" key="8">
    <source>
        <dbReference type="ARBA" id="ARBA00022840"/>
    </source>
</evidence>
<keyword evidence="4 10" id="KW-0698">rRNA processing</keyword>
<dbReference type="Gene3D" id="3.40.50.300">
    <property type="entry name" value="P-loop containing nucleotide triphosphate hydrolases"/>
    <property type="match status" value="1"/>
</dbReference>
<feature type="binding site" evidence="10">
    <location>
        <position position="112"/>
    </location>
    <ligand>
        <name>ATP</name>
        <dbReference type="ChEBI" id="CHEBI:30616"/>
    </ligand>
</feature>
<keyword evidence="2 10" id="KW-0963">Cytoplasm</keyword>
<keyword evidence="6 10" id="KW-0547">Nucleotide-binding</keyword>
<protein>
    <recommendedName>
        <fullName evidence="10">Adenylate kinase isoenzyme 6 homolog</fullName>
        <shortName evidence="10">AK6</shortName>
        <ecNumber evidence="10">2.7.4.3</ecNumber>
    </recommendedName>
    <alternativeName>
        <fullName evidence="10">Dual activity adenylate kinase/ATPase</fullName>
        <shortName evidence="10">AK/ATPase</shortName>
    </alternativeName>
</protein>
<comment type="subunit">
    <text evidence="10">Monomer and homodimer. Interacts with small ribosomal subunit protein uS11. Not a structural component of 43S pre-ribosomes, but transiently interacts with them by binding to uS11.</text>
</comment>
<dbReference type="GO" id="GO:0042274">
    <property type="term" value="P:ribosomal small subunit biogenesis"/>
    <property type="evidence" value="ECO:0007669"/>
    <property type="project" value="UniProtKB-UniRule"/>
</dbReference>
<reference evidence="11" key="1">
    <citation type="submission" date="2020-11" db="EMBL/GenBank/DDBJ databases">
        <authorList>
            <person name="Tran Van P."/>
        </authorList>
    </citation>
    <scope>NUCLEOTIDE SEQUENCE</scope>
</reference>
<evidence type="ECO:0000256" key="1">
    <source>
        <dbReference type="ARBA" id="ARBA00000582"/>
    </source>
</evidence>
<dbReference type="AlphaFoldDB" id="A0A7R9MBI2"/>
<evidence type="ECO:0000256" key="2">
    <source>
        <dbReference type="ARBA" id="ARBA00022490"/>
    </source>
</evidence>
<comment type="subcellular location">
    <subcellularLocation>
        <location evidence="10">Cytoplasm</location>
    </subcellularLocation>
    <subcellularLocation>
        <location evidence="10">Nucleus</location>
    </subcellularLocation>
</comment>
<proteinExistence type="inferred from homology"/>
<keyword evidence="8 10" id="KW-0067">ATP-binding</keyword>
<feature type="region of interest" description="LID" evidence="10">
    <location>
        <begin position="111"/>
        <end position="121"/>
    </location>
</feature>
<dbReference type="InterPro" id="IPR027417">
    <property type="entry name" value="P-loop_NTPase"/>
</dbReference>
<feature type="binding site" evidence="10">
    <location>
        <position position="151"/>
    </location>
    <ligand>
        <name>ATP</name>
        <dbReference type="ChEBI" id="CHEBI:30616"/>
    </ligand>
</feature>
<evidence type="ECO:0000313" key="11">
    <source>
        <dbReference type="EMBL" id="CAD7657062.1"/>
    </source>
</evidence>
<comment type="caution">
    <text evidence="10">Lacks conserved residue(s) required for the propagation of feature annotation.</text>
</comment>
<dbReference type="GO" id="GO:0006364">
    <property type="term" value="P:rRNA processing"/>
    <property type="evidence" value="ECO:0007669"/>
    <property type="project" value="UniProtKB-KW"/>
</dbReference>
<dbReference type="FunFam" id="3.40.50.300:FF:000372">
    <property type="entry name" value="Adenylate kinase isoenzyme 6 homolog"/>
    <property type="match status" value="1"/>
</dbReference>
<dbReference type="GO" id="GO:0005737">
    <property type="term" value="C:cytoplasm"/>
    <property type="evidence" value="ECO:0007669"/>
    <property type="project" value="UniProtKB-SubCell"/>
</dbReference>
<organism evidence="11">
    <name type="scientific">Oppiella nova</name>
    <dbReference type="NCBI Taxonomy" id="334625"/>
    <lineage>
        <taxon>Eukaryota</taxon>
        <taxon>Metazoa</taxon>
        <taxon>Ecdysozoa</taxon>
        <taxon>Arthropoda</taxon>
        <taxon>Chelicerata</taxon>
        <taxon>Arachnida</taxon>
        <taxon>Acari</taxon>
        <taxon>Acariformes</taxon>
        <taxon>Sarcoptiformes</taxon>
        <taxon>Oribatida</taxon>
        <taxon>Brachypylina</taxon>
        <taxon>Oppioidea</taxon>
        <taxon>Oppiidae</taxon>
        <taxon>Oppiella</taxon>
    </lineage>
</organism>
<feature type="binding site" evidence="10">
    <location>
        <position position="19"/>
    </location>
    <ligand>
        <name>ATP</name>
        <dbReference type="ChEBI" id="CHEBI:30616"/>
    </ligand>
</feature>
<dbReference type="SUPFAM" id="SSF52540">
    <property type="entry name" value="P-loop containing nucleoside triphosphate hydrolases"/>
    <property type="match status" value="1"/>
</dbReference>
<sequence length="173" mass="19816">MSRQKPNVLIAGTPGTGKTCICRQVVKHLPHLQVIDVSHFAKSNDCIESHDNELDTDIIDEDMLDNKLSPVIAEGGYLIDYHSPDLFPKELIDVVFIIRCNNTLLYDRLKARGYNEEKITTNIECEIFETIAEEAVEWFGADVCHQLVNEKDEDLETNCQRICDWINKYESKS</sequence>
<dbReference type="GO" id="GO:0005524">
    <property type="term" value="F:ATP binding"/>
    <property type="evidence" value="ECO:0007669"/>
    <property type="project" value="UniProtKB-KW"/>
</dbReference>
<feature type="region of interest" description="NMPbind" evidence="10">
    <location>
        <begin position="36"/>
        <end position="59"/>
    </location>
</feature>
<dbReference type="EMBL" id="CAJPVJ010012305">
    <property type="protein sequence ID" value="CAG2174249.1"/>
    <property type="molecule type" value="Genomic_DNA"/>
</dbReference>
<evidence type="ECO:0000256" key="3">
    <source>
        <dbReference type="ARBA" id="ARBA00022517"/>
    </source>
</evidence>
<accession>A0A7R9MBI2</accession>
<keyword evidence="7 10" id="KW-0418">Kinase</keyword>
<evidence type="ECO:0000256" key="10">
    <source>
        <dbReference type="HAMAP-Rule" id="MF_03173"/>
    </source>
</evidence>
<dbReference type="PANTHER" id="PTHR12595:SF0">
    <property type="entry name" value="ADENYLATE KINASE ISOENZYME 6"/>
    <property type="match status" value="1"/>
</dbReference>
<dbReference type="InterPro" id="IPR020618">
    <property type="entry name" value="Adenyl_kinase_AK6"/>
</dbReference>
<comment type="catalytic activity">
    <reaction evidence="1 10">
        <text>AMP + ATP = 2 ADP</text>
        <dbReference type="Rhea" id="RHEA:12973"/>
        <dbReference type="ChEBI" id="CHEBI:30616"/>
        <dbReference type="ChEBI" id="CHEBI:456215"/>
        <dbReference type="ChEBI" id="CHEBI:456216"/>
        <dbReference type="EC" id="2.7.4.3"/>
    </reaction>
</comment>
<comment type="function">
    <text evidence="10">Broad-specificity nucleoside monophosphate (NMP) kinase that catalyzes the reversible transfer of the terminal phosphate group between nucleoside triphosphates and monophosphates. Has also ATPase activity. Involved in the late cytoplasmic maturation steps of the 40S ribosomal particles, specifically 18S rRNA maturation. While NMP activity is not required for ribosome maturation, ATPase activity is. Associates transiently with small ribosomal subunit protein uS11. ATP hydrolysis breaks the interaction with uS11. May temporarily remove uS11 from the ribosome to enable a conformational change of the ribosomal RNA that is needed for the final maturation step of the small ribosomal subunit. Its NMP activity may have a role in nuclear energy homeostasis.</text>
</comment>
<comment type="catalytic activity">
    <reaction evidence="10">
        <text>ATP + H2O = ADP + phosphate + H(+)</text>
        <dbReference type="Rhea" id="RHEA:13065"/>
        <dbReference type="ChEBI" id="CHEBI:15377"/>
        <dbReference type="ChEBI" id="CHEBI:15378"/>
        <dbReference type="ChEBI" id="CHEBI:30616"/>
        <dbReference type="ChEBI" id="CHEBI:43474"/>
        <dbReference type="ChEBI" id="CHEBI:456216"/>
    </reaction>
</comment>
<keyword evidence="12" id="KW-1185">Reference proteome</keyword>
<dbReference type="GO" id="GO:0005634">
    <property type="term" value="C:nucleus"/>
    <property type="evidence" value="ECO:0007669"/>
    <property type="project" value="UniProtKB-SubCell"/>
</dbReference>
<evidence type="ECO:0000256" key="9">
    <source>
        <dbReference type="ARBA" id="ARBA00023242"/>
    </source>
</evidence>
<evidence type="ECO:0000256" key="6">
    <source>
        <dbReference type="ARBA" id="ARBA00022741"/>
    </source>
</evidence>
<keyword evidence="5 10" id="KW-0808">Transferase</keyword>
<evidence type="ECO:0000256" key="5">
    <source>
        <dbReference type="ARBA" id="ARBA00022679"/>
    </source>
</evidence>
<feature type="binding site" evidence="10">
    <location>
        <position position="18"/>
    </location>
    <ligand>
        <name>ATP</name>
        <dbReference type="ChEBI" id="CHEBI:30616"/>
    </ligand>
</feature>
<dbReference type="HAMAP" id="MF_00039">
    <property type="entry name" value="Adenylate_kinase_AK6"/>
    <property type="match status" value="1"/>
</dbReference>
<keyword evidence="9 10" id="KW-0539">Nucleus</keyword>
<evidence type="ECO:0000256" key="7">
    <source>
        <dbReference type="ARBA" id="ARBA00022777"/>
    </source>
</evidence>
<evidence type="ECO:0000313" key="12">
    <source>
        <dbReference type="Proteomes" id="UP000728032"/>
    </source>
</evidence>
<dbReference type="EMBL" id="OC927130">
    <property type="protein sequence ID" value="CAD7657062.1"/>
    <property type="molecule type" value="Genomic_DNA"/>
</dbReference>
<dbReference type="OrthoDB" id="10251185at2759"/>
<evidence type="ECO:0000256" key="4">
    <source>
        <dbReference type="ARBA" id="ARBA00022552"/>
    </source>
</evidence>
<dbReference type="Proteomes" id="UP000728032">
    <property type="component" value="Unassembled WGS sequence"/>
</dbReference>
<dbReference type="Pfam" id="PF13238">
    <property type="entry name" value="AAA_18"/>
    <property type="match status" value="1"/>
</dbReference>
<comment type="similarity">
    <text evidence="10">Belongs to the adenylate kinase family. AK6 subfamily.</text>
</comment>
<dbReference type="GO" id="GO:0004017">
    <property type="term" value="F:AMP kinase activity"/>
    <property type="evidence" value="ECO:0007669"/>
    <property type="project" value="UniProtKB-UniRule"/>
</dbReference>
<keyword evidence="3 10" id="KW-0690">Ribosome biogenesis</keyword>
<name>A0A7R9MBI2_9ACAR</name>
<dbReference type="PANTHER" id="PTHR12595">
    <property type="entry name" value="POS9-ACTIVATING FACTOR FAP7-RELATED"/>
    <property type="match status" value="1"/>
</dbReference>
<feature type="binding site" evidence="10">
    <location>
        <position position="17"/>
    </location>
    <ligand>
        <name>ATP</name>
        <dbReference type="ChEBI" id="CHEBI:30616"/>
    </ligand>
</feature>
<feature type="binding site" evidence="10">
    <location>
        <position position="15"/>
    </location>
    <ligand>
        <name>ATP</name>
        <dbReference type="ChEBI" id="CHEBI:30616"/>
    </ligand>
</feature>
<dbReference type="GO" id="GO:0016887">
    <property type="term" value="F:ATP hydrolysis activity"/>
    <property type="evidence" value="ECO:0007669"/>
    <property type="project" value="UniProtKB-UniRule"/>
</dbReference>
<gene>
    <name evidence="11" type="ORF">ONB1V03_LOCUS13696</name>
</gene>
<dbReference type="EC" id="2.7.4.3" evidence="10"/>